<gene>
    <name evidence="17" type="primary">cdd</name>
    <name evidence="17" type="ORF">HHA03_22330</name>
    <name evidence="18" type="ORF">SAMN05421839_14014</name>
</gene>
<dbReference type="InterPro" id="IPR050202">
    <property type="entry name" value="Cyt/Deoxycyt_deaminase"/>
</dbReference>
<evidence type="ECO:0000256" key="10">
    <source>
        <dbReference type="ARBA" id="ARBA00049252"/>
    </source>
</evidence>
<dbReference type="InterPro" id="IPR002125">
    <property type="entry name" value="CMP_dCMP_dom"/>
</dbReference>
<proteinExistence type="inferred from homology"/>
<feature type="domain" description="CMP/dCMP-type deaminase" evidence="16">
    <location>
        <begin position="1"/>
        <end position="128"/>
    </location>
</feature>
<accession>A0A1I5S8E0</accession>
<keyword evidence="6 14" id="KW-0479">Metal-binding</keyword>
<dbReference type="InterPro" id="IPR016192">
    <property type="entry name" value="APOBEC/CMP_deaminase_Zn-bd"/>
</dbReference>
<evidence type="ECO:0000256" key="12">
    <source>
        <dbReference type="PIRSR" id="PIRSR606262-1"/>
    </source>
</evidence>
<dbReference type="OrthoDB" id="9795347at2"/>
<evidence type="ECO:0000259" key="16">
    <source>
        <dbReference type="PROSITE" id="PS51747"/>
    </source>
</evidence>
<dbReference type="EC" id="3.5.4.5" evidence="4 15"/>
<dbReference type="Proteomes" id="UP000321547">
    <property type="component" value="Unassembled WGS sequence"/>
</dbReference>
<keyword evidence="7 15" id="KW-0378">Hydrolase</keyword>
<reference evidence="17 20" key="2">
    <citation type="submission" date="2019-07" db="EMBL/GenBank/DDBJ databases">
        <title>Whole genome shotgun sequence of Halolactibacillus halophilus NBRC 100868.</title>
        <authorList>
            <person name="Hosoyama A."/>
            <person name="Uohara A."/>
            <person name="Ohji S."/>
            <person name="Ichikawa N."/>
        </authorList>
    </citation>
    <scope>NUCLEOTIDE SEQUENCE [LARGE SCALE GENOMIC DNA]</scope>
    <source>
        <strain evidence="17 20">NBRC 100868</strain>
    </source>
</reference>
<organism evidence="18 19">
    <name type="scientific">Halolactibacillus halophilus</name>
    <dbReference type="NCBI Taxonomy" id="306540"/>
    <lineage>
        <taxon>Bacteria</taxon>
        <taxon>Bacillati</taxon>
        <taxon>Bacillota</taxon>
        <taxon>Bacilli</taxon>
        <taxon>Bacillales</taxon>
        <taxon>Bacillaceae</taxon>
        <taxon>Halolactibacillus</taxon>
    </lineage>
</organism>
<evidence type="ECO:0000313" key="18">
    <source>
        <dbReference type="EMBL" id="SFP67004.1"/>
    </source>
</evidence>
<dbReference type="Proteomes" id="UP000242243">
    <property type="component" value="Unassembled WGS sequence"/>
</dbReference>
<evidence type="ECO:0000256" key="6">
    <source>
        <dbReference type="ARBA" id="ARBA00022723"/>
    </source>
</evidence>
<dbReference type="InterPro" id="IPR016193">
    <property type="entry name" value="Cytidine_deaminase-like"/>
</dbReference>
<feature type="binding site" evidence="14">
    <location>
        <position position="53"/>
    </location>
    <ligand>
        <name>Zn(2+)</name>
        <dbReference type="ChEBI" id="CHEBI:29105"/>
        <note>catalytic</note>
    </ligand>
</feature>
<evidence type="ECO:0000256" key="13">
    <source>
        <dbReference type="PIRSR" id="PIRSR606262-2"/>
    </source>
</evidence>
<dbReference type="GO" id="GO:0072527">
    <property type="term" value="P:pyrimidine-containing compound metabolic process"/>
    <property type="evidence" value="ECO:0007669"/>
    <property type="project" value="UniProtKB-ARBA"/>
</dbReference>
<dbReference type="GO" id="GO:0004126">
    <property type="term" value="F:cytidine deaminase activity"/>
    <property type="evidence" value="ECO:0007669"/>
    <property type="project" value="UniProtKB-UniRule"/>
</dbReference>
<sequence length="140" mass="15235">MTDQTLIQEAQKARDKAYVPYSKFKVGAALKTKSGKVYHGCNIENAAYSACNCAERSALFSAYSDGERDFESLTVVADTDRPVSPCGVCRQVISELCEAKMPVTLTNLHGDVLETTVDALLPGAFLSDDLFSDEEAKKNE</sequence>
<dbReference type="EMBL" id="BJWI01000053">
    <property type="protein sequence ID" value="GEM02701.1"/>
    <property type="molecule type" value="Genomic_DNA"/>
</dbReference>
<evidence type="ECO:0000256" key="3">
    <source>
        <dbReference type="ARBA" id="ARBA00006576"/>
    </source>
</evidence>
<evidence type="ECO:0000313" key="19">
    <source>
        <dbReference type="Proteomes" id="UP000242243"/>
    </source>
</evidence>
<feature type="binding site" evidence="14">
    <location>
        <position position="89"/>
    </location>
    <ligand>
        <name>Zn(2+)</name>
        <dbReference type="ChEBI" id="CHEBI:29105"/>
        <note>catalytic</note>
    </ligand>
</feature>
<evidence type="ECO:0000256" key="15">
    <source>
        <dbReference type="RuleBase" id="RU364006"/>
    </source>
</evidence>
<keyword evidence="20" id="KW-1185">Reference proteome</keyword>
<name>A0A1I5S8E0_9BACI</name>
<evidence type="ECO:0000313" key="17">
    <source>
        <dbReference type="EMBL" id="GEM02701.1"/>
    </source>
</evidence>
<evidence type="ECO:0000256" key="11">
    <source>
        <dbReference type="ARBA" id="ARBA00049558"/>
    </source>
</evidence>
<evidence type="ECO:0000256" key="5">
    <source>
        <dbReference type="ARBA" id="ARBA00018266"/>
    </source>
</evidence>
<dbReference type="GO" id="GO:0005829">
    <property type="term" value="C:cytosol"/>
    <property type="evidence" value="ECO:0007669"/>
    <property type="project" value="TreeGrafter"/>
</dbReference>
<dbReference type="AlphaFoldDB" id="A0A1I5S8E0"/>
<comment type="function">
    <text evidence="2 15">This enzyme scavenges exogenous and endogenous cytidine and 2'-deoxycytidine for UMP synthesis.</text>
</comment>
<dbReference type="NCBIfam" id="TIGR01354">
    <property type="entry name" value="cyt_deam_tetra"/>
    <property type="match status" value="1"/>
</dbReference>
<evidence type="ECO:0000256" key="9">
    <source>
        <dbReference type="ARBA" id="ARBA00032005"/>
    </source>
</evidence>
<protein>
    <recommendedName>
        <fullName evidence="5 15">Cytidine deaminase</fullName>
        <ecNumber evidence="4 15">3.5.4.5</ecNumber>
    </recommendedName>
    <alternativeName>
        <fullName evidence="9 15">Cytidine aminohydrolase</fullName>
    </alternativeName>
</protein>
<feature type="binding site" evidence="13">
    <location>
        <begin position="42"/>
        <end position="48"/>
    </location>
    <ligand>
        <name>substrate</name>
    </ligand>
</feature>
<dbReference type="SUPFAM" id="SSF53927">
    <property type="entry name" value="Cytidine deaminase-like"/>
    <property type="match status" value="1"/>
</dbReference>
<evidence type="ECO:0000256" key="7">
    <source>
        <dbReference type="ARBA" id="ARBA00022801"/>
    </source>
</evidence>
<evidence type="ECO:0000256" key="4">
    <source>
        <dbReference type="ARBA" id="ARBA00012783"/>
    </source>
</evidence>
<feature type="binding site" evidence="14">
    <location>
        <position position="86"/>
    </location>
    <ligand>
        <name>Zn(2+)</name>
        <dbReference type="ChEBI" id="CHEBI:29105"/>
        <note>catalytic</note>
    </ligand>
</feature>
<reference evidence="18 19" key="1">
    <citation type="submission" date="2016-10" db="EMBL/GenBank/DDBJ databases">
        <authorList>
            <person name="de Groot N.N."/>
        </authorList>
    </citation>
    <scope>NUCLEOTIDE SEQUENCE [LARGE SCALE GENOMIC DNA]</scope>
    <source>
        <strain evidence="18 19">DSM 17073</strain>
    </source>
</reference>
<feature type="active site" description="Proton donor" evidence="12">
    <location>
        <position position="55"/>
    </location>
</feature>
<evidence type="ECO:0000256" key="14">
    <source>
        <dbReference type="PIRSR" id="PIRSR606262-3"/>
    </source>
</evidence>
<dbReference type="STRING" id="306540.SAMN05421839_14014"/>
<dbReference type="NCBIfam" id="NF004064">
    <property type="entry name" value="PRK05578.1"/>
    <property type="match status" value="1"/>
</dbReference>
<evidence type="ECO:0000256" key="2">
    <source>
        <dbReference type="ARBA" id="ARBA00003949"/>
    </source>
</evidence>
<dbReference type="EMBL" id="FOXC01000040">
    <property type="protein sequence ID" value="SFP67004.1"/>
    <property type="molecule type" value="Genomic_DNA"/>
</dbReference>
<dbReference type="InterPro" id="IPR006262">
    <property type="entry name" value="Cyt_deam_tetra"/>
</dbReference>
<comment type="similarity">
    <text evidence="3 15">Belongs to the cytidine and deoxycytidylate deaminase family.</text>
</comment>
<comment type="cofactor">
    <cofactor evidence="1 14 15">
        <name>Zn(2+)</name>
        <dbReference type="ChEBI" id="CHEBI:29105"/>
    </cofactor>
</comment>
<dbReference type="Gene3D" id="3.40.140.10">
    <property type="entry name" value="Cytidine Deaminase, domain 2"/>
    <property type="match status" value="1"/>
</dbReference>
<evidence type="ECO:0000256" key="1">
    <source>
        <dbReference type="ARBA" id="ARBA00001947"/>
    </source>
</evidence>
<comment type="catalytic activity">
    <reaction evidence="10 15">
        <text>2'-deoxycytidine + H2O + H(+) = 2'-deoxyuridine + NH4(+)</text>
        <dbReference type="Rhea" id="RHEA:13433"/>
        <dbReference type="ChEBI" id="CHEBI:15377"/>
        <dbReference type="ChEBI" id="CHEBI:15378"/>
        <dbReference type="ChEBI" id="CHEBI:15698"/>
        <dbReference type="ChEBI" id="CHEBI:16450"/>
        <dbReference type="ChEBI" id="CHEBI:28938"/>
        <dbReference type="EC" id="3.5.4.5"/>
    </reaction>
</comment>
<comment type="catalytic activity">
    <reaction evidence="11 15">
        <text>cytidine + H2O + H(+) = uridine + NH4(+)</text>
        <dbReference type="Rhea" id="RHEA:16069"/>
        <dbReference type="ChEBI" id="CHEBI:15377"/>
        <dbReference type="ChEBI" id="CHEBI:15378"/>
        <dbReference type="ChEBI" id="CHEBI:16704"/>
        <dbReference type="ChEBI" id="CHEBI:17562"/>
        <dbReference type="ChEBI" id="CHEBI:28938"/>
        <dbReference type="EC" id="3.5.4.5"/>
    </reaction>
</comment>
<keyword evidence="8 14" id="KW-0862">Zinc</keyword>
<dbReference type="FunFam" id="3.40.140.10:FF:000008">
    <property type="entry name" value="Cytidine deaminase"/>
    <property type="match status" value="1"/>
</dbReference>
<dbReference type="GO" id="GO:0008270">
    <property type="term" value="F:zinc ion binding"/>
    <property type="evidence" value="ECO:0007669"/>
    <property type="project" value="UniProtKB-UniRule"/>
</dbReference>
<dbReference type="Pfam" id="PF00383">
    <property type="entry name" value="dCMP_cyt_deam_1"/>
    <property type="match status" value="1"/>
</dbReference>
<dbReference type="PANTHER" id="PTHR11644">
    <property type="entry name" value="CYTIDINE DEAMINASE"/>
    <property type="match status" value="1"/>
</dbReference>
<dbReference type="PROSITE" id="PS51747">
    <property type="entry name" value="CYT_DCMP_DEAMINASES_2"/>
    <property type="match status" value="1"/>
</dbReference>
<dbReference type="CDD" id="cd01283">
    <property type="entry name" value="cytidine_deaminase"/>
    <property type="match status" value="1"/>
</dbReference>
<dbReference type="RefSeq" id="WP_089833455.1">
    <property type="nucleotide sequence ID" value="NZ_BJWI01000053.1"/>
</dbReference>
<dbReference type="PANTHER" id="PTHR11644:SF2">
    <property type="entry name" value="CYTIDINE DEAMINASE"/>
    <property type="match status" value="1"/>
</dbReference>
<dbReference type="GO" id="GO:0042802">
    <property type="term" value="F:identical protein binding"/>
    <property type="evidence" value="ECO:0007669"/>
    <property type="project" value="UniProtKB-ARBA"/>
</dbReference>
<dbReference type="PROSITE" id="PS00903">
    <property type="entry name" value="CYT_DCMP_DEAMINASES_1"/>
    <property type="match status" value="1"/>
</dbReference>
<dbReference type="GO" id="GO:0055086">
    <property type="term" value="P:nucleobase-containing small molecule metabolic process"/>
    <property type="evidence" value="ECO:0007669"/>
    <property type="project" value="UniProtKB-ARBA"/>
</dbReference>
<evidence type="ECO:0000313" key="20">
    <source>
        <dbReference type="Proteomes" id="UP000321547"/>
    </source>
</evidence>
<evidence type="ECO:0000256" key="8">
    <source>
        <dbReference type="ARBA" id="ARBA00022833"/>
    </source>
</evidence>